<dbReference type="EMBL" id="CABPRJ010001440">
    <property type="protein sequence ID" value="VVC36983.1"/>
    <property type="molecule type" value="Genomic_DNA"/>
</dbReference>
<sequence length="95" mass="11444">MKLINNKINGNIPTSDQKYVFDFEQYSWDQQPNTLKCDLMKHARNRIECERQNIEKNIKLKEAIQHEQLRLTYFLNSLKQLKMEVMDKLKMVPDS</sequence>
<evidence type="ECO:0000313" key="2">
    <source>
        <dbReference type="Proteomes" id="UP000325440"/>
    </source>
</evidence>
<name>A0A5E4N1N8_9HEMI</name>
<organism evidence="1 2">
    <name type="scientific">Cinara cedri</name>
    <dbReference type="NCBI Taxonomy" id="506608"/>
    <lineage>
        <taxon>Eukaryota</taxon>
        <taxon>Metazoa</taxon>
        <taxon>Ecdysozoa</taxon>
        <taxon>Arthropoda</taxon>
        <taxon>Hexapoda</taxon>
        <taxon>Insecta</taxon>
        <taxon>Pterygota</taxon>
        <taxon>Neoptera</taxon>
        <taxon>Paraneoptera</taxon>
        <taxon>Hemiptera</taxon>
        <taxon>Sternorrhyncha</taxon>
        <taxon>Aphidomorpha</taxon>
        <taxon>Aphidoidea</taxon>
        <taxon>Aphididae</taxon>
        <taxon>Lachninae</taxon>
        <taxon>Cinara</taxon>
    </lineage>
</organism>
<keyword evidence="2" id="KW-1185">Reference proteome</keyword>
<evidence type="ECO:0000313" key="1">
    <source>
        <dbReference type="EMBL" id="VVC36983.1"/>
    </source>
</evidence>
<reference evidence="1 2" key="1">
    <citation type="submission" date="2019-08" db="EMBL/GenBank/DDBJ databases">
        <authorList>
            <person name="Alioto T."/>
            <person name="Alioto T."/>
            <person name="Gomez Garrido J."/>
        </authorList>
    </citation>
    <scope>NUCLEOTIDE SEQUENCE [LARGE SCALE GENOMIC DNA]</scope>
</reference>
<dbReference type="OrthoDB" id="6639761at2759"/>
<protein>
    <submittedName>
        <fullName evidence="1">Uncharacterized protein</fullName>
    </submittedName>
</protein>
<accession>A0A5E4N1N8</accession>
<dbReference type="Proteomes" id="UP000325440">
    <property type="component" value="Unassembled WGS sequence"/>
</dbReference>
<proteinExistence type="predicted"/>
<dbReference type="AlphaFoldDB" id="A0A5E4N1N8"/>
<gene>
    <name evidence="1" type="ORF">CINCED_3A007143</name>
</gene>